<feature type="transmembrane region" description="Helical" evidence="1">
    <location>
        <begin position="359"/>
        <end position="381"/>
    </location>
</feature>
<dbReference type="Gene3D" id="3.30.70.1320">
    <property type="entry name" value="Multidrug efflux transporter AcrB pore domain like"/>
    <property type="match status" value="1"/>
</dbReference>
<dbReference type="InterPro" id="IPR001036">
    <property type="entry name" value="Acrflvin-R"/>
</dbReference>
<comment type="caution">
    <text evidence="2">The sequence shown here is derived from an EMBL/GenBank/DDBJ whole genome shotgun (WGS) entry which is preliminary data.</text>
</comment>
<dbReference type="Pfam" id="PF00873">
    <property type="entry name" value="ACR_tran"/>
    <property type="match status" value="1"/>
</dbReference>
<accession>A0ABX2ANG3</accession>
<feature type="transmembrane region" description="Helical" evidence="1">
    <location>
        <begin position="523"/>
        <end position="542"/>
    </location>
</feature>
<proteinExistence type="predicted"/>
<dbReference type="SUPFAM" id="SSF82866">
    <property type="entry name" value="Multidrug efflux transporter AcrB transmembrane domain"/>
    <property type="match status" value="2"/>
</dbReference>
<feature type="transmembrane region" description="Helical" evidence="1">
    <location>
        <begin position="464"/>
        <end position="486"/>
    </location>
</feature>
<dbReference type="Proteomes" id="UP000714420">
    <property type="component" value="Unassembled WGS sequence"/>
</dbReference>
<evidence type="ECO:0000256" key="1">
    <source>
        <dbReference type="SAM" id="Phobius"/>
    </source>
</evidence>
<dbReference type="EMBL" id="JABKKF010000006">
    <property type="protein sequence ID" value="NPD92295.1"/>
    <property type="molecule type" value="Genomic_DNA"/>
</dbReference>
<feature type="transmembrane region" description="Helical" evidence="1">
    <location>
        <begin position="914"/>
        <end position="934"/>
    </location>
</feature>
<keyword evidence="1" id="KW-0812">Transmembrane</keyword>
<dbReference type="Gene3D" id="3.30.70.1440">
    <property type="entry name" value="Multidrug efflux transporter AcrB pore domain"/>
    <property type="match status" value="1"/>
</dbReference>
<keyword evidence="1" id="KW-0472">Membrane</keyword>
<evidence type="ECO:0000313" key="3">
    <source>
        <dbReference type="Proteomes" id="UP000714420"/>
    </source>
</evidence>
<dbReference type="InterPro" id="IPR027463">
    <property type="entry name" value="AcrB_DN_DC_subdom"/>
</dbReference>
<gene>
    <name evidence="2" type="ORF">HPS56_08040</name>
</gene>
<name>A0ABX2ANG3_9BACT</name>
<feature type="transmembrane region" description="Helical" evidence="1">
    <location>
        <begin position="432"/>
        <end position="452"/>
    </location>
</feature>
<protein>
    <submittedName>
        <fullName evidence="2">Efflux RND transporter permease subunit</fullName>
    </submittedName>
</protein>
<sequence length="1051" mass="116534">MKVTEYFIKRPVLFWSLMVSILVGGILSFLQMPKIEDPVVTMKQAMVAVVYPGASAHEVELKVAQLIEDELRALPDVKKLNSECHDGMLTVTIEFAMGVSLDDLEQYFDLLRRKMNDVQPRLPQGCYPPIVIDDMMDVYGIFYALTGDGYTYPELNRYARKIRSELLGVKGVKRINIVGNRDEVINIVISKDRITRNGILPTQIMLALQNAGKTVNAGAFGNDDERLQIYVSDALKDENDIRNLYIRTIQGTQVKLGDVAEIERAYVEPQKNGFFVDGKPAIAICLTMENDVIVPDVGKEVDARLNEIVKTMPAGMKTEKIFFQPDKVNTAISSFMINLLESVAVVILVLIFTMGFRSGAIIGFGLVLTIAVSFPVLLVGGTTLQRISLGAFIVAMGMLVDNAIVIMDGILIDKKRGLGPKTYLYRIGRHTALPLLGATIIAVSTFLCVYLTQGSVGEYAHDLFVVLGVSLIASWILALIQVPICAKSWLPAREKDMNGNAQSIMNSPIHRFVKRTIASLIKYRKTTIAVSVFVLAICGFGMTKVKNVFFPDFDYNQFIVECYFPAQTNPDNVCEGLLDMSRLLKEDKNIDRVAASMGSAPAHYCLVRPMTIGGDCYGELMVDCKDYATVMKQIPVVRELLRKQYPDVYIHIRKYNLCIGTTHSVEVEFSGPDPAVLRELSKKAEGIMRRSPYVDTRSVQNNWKPTGKTLVADYNRTAALRSGIERGDVANALMAATDGLTVGALNDQERTVLINLNVRNNDGSRMDKLNDIPVWSMANLHVTDNDIKSLISGKKRASEIEDDIFKSVPLSSVTDGIYLSWDENVVMRMNGQRAIEAECEPNSDMEDATPAKLMASVKEEIDAIPLPPGYYRRWIGESDLENEAIGGLMKYVPITLFLILMVLLLLFNDWRKVILIILCFPFVLCGIVPSLIAFHQAFTFMALVGTMGLMGMMVKNAIVLVDEIGRLQKEEHFTPYRAVIQATVSRVRPVTMASLTTIVGMIPLIPDPMYGSLAITVMGGLAMGTLITLVLLPVFYAALFRINISGESSEN</sequence>
<feature type="transmembrane region" description="Helical" evidence="1">
    <location>
        <begin position="940"/>
        <end position="961"/>
    </location>
</feature>
<dbReference type="SUPFAM" id="SSF82714">
    <property type="entry name" value="Multidrug efflux transporter AcrB TolC docking domain, DN and DC subdomains"/>
    <property type="match status" value="2"/>
</dbReference>
<dbReference type="PANTHER" id="PTHR32063">
    <property type="match status" value="1"/>
</dbReference>
<organism evidence="2 3">
    <name type="scientific">Xylanibacter muris</name>
    <dbReference type="NCBI Taxonomy" id="2736290"/>
    <lineage>
        <taxon>Bacteria</taxon>
        <taxon>Pseudomonadati</taxon>
        <taxon>Bacteroidota</taxon>
        <taxon>Bacteroidia</taxon>
        <taxon>Bacteroidales</taxon>
        <taxon>Prevotellaceae</taxon>
        <taxon>Xylanibacter</taxon>
    </lineage>
</organism>
<dbReference type="Gene3D" id="3.30.2090.10">
    <property type="entry name" value="Multidrug efflux transporter AcrB TolC docking domain, DN and DC subdomains"/>
    <property type="match status" value="2"/>
</dbReference>
<reference evidence="2 3" key="1">
    <citation type="submission" date="2020-05" db="EMBL/GenBank/DDBJ databases">
        <title>Distinct polysaccharide utilization as determinants for interspecies competition between intestinal Prevotella spp.</title>
        <authorList>
            <person name="Galvez E.J.C."/>
            <person name="Iljazovic A."/>
            <person name="Strowig T."/>
        </authorList>
    </citation>
    <scope>NUCLEOTIDE SEQUENCE [LARGE SCALE GENOMIC DNA]</scope>
    <source>
        <strain evidence="2 3">PMUR</strain>
    </source>
</reference>
<feature type="transmembrane region" description="Helical" evidence="1">
    <location>
        <begin position="1012"/>
        <end position="1039"/>
    </location>
</feature>
<dbReference type="SUPFAM" id="SSF82693">
    <property type="entry name" value="Multidrug efflux transporter AcrB pore domain, PN1, PN2, PC1 and PC2 subdomains"/>
    <property type="match status" value="2"/>
</dbReference>
<feature type="transmembrane region" description="Helical" evidence="1">
    <location>
        <begin position="12"/>
        <end position="32"/>
    </location>
</feature>
<feature type="transmembrane region" description="Helical" evidence="1">
    <location>
        <begin position="888"/>
        <end position="907"/>
    </location>
</feature>
<feature type="transmembrane region" description="Helical" evidence="1">
    <location>
        <begin position="987"/>
        <end position="1006"/>
    </location>
</feature>
<feature type="transmembrane region" description="Helical" evidence="1">
    <location>
        <begin position="387"/>
        <end position="411"/>
    </location>
</feature>
<keyword evidence="3" id="KW-1185">Reference proteome</keyword>
<dbReference type="Gene3D" id="1.20.1640.10">
    <property type="entry name" value="Multidrug efflux transporter AcrB transmembrane domain"/>
    <property type="match status" value="2"/>
</dbReference>
<dbReference type="PRINTS" id="PR00702">
    <property type="entry name" value="ACRIFLAVINRP"/>
</dbReference>
<dbReference type="PANTHER" id="PTHR32063:SF18">
    <property type="entry name" value="CATION EFFLUX SYSTEM PROTEIN"/>
    <property type="match status" value="1"/>
</dbReference>
<dbReference type="Gene3D" id="3.30.70.1430">
    <property type="entry name" value="Multidrug efflux transporter AcrB pore domain"/>
    <property type="match status" value="2"/>
</dbReference>
<dbReference type="RefSeq" id="WP_172275629.1">
    <property type="nucleotide sequence ID" value="NZ_CASHBK010000006.1"/>
</dbReference>
<keyword evidence="1" id="KW-1133">Transmembrane helix</keyword>
<feature type="transmembrane region" description="Helical" evidence="1">
    <location>
        <begin position="331"/>
        <end position="352"/>
    </location>
</feature>
<evidence type="ECO:0000313" key="2">
    <source>
        <dbReference type="EMBL" id="NPD92295.1"/>
    </source>
</evidence>